<feature type="domain" description="DUF4326" evidence="1">
    <location>
        <begin position="30"/>
        <end position="125"/>
    </location>
</feature>
<evidence type="ECO:0000259" key="1">
    <source>
        <dbReference type="Pfam" id="PF14216"/>
    </source>
</evidence>
<proteinExistence type="predicted"/>
<protein>
    <submittedName>
        <fullName evidence="2">DUF4326 domain-containing protein</fullName>
    </submittedName>
</protein>
<dbReference type="Proteomes" id="UP000253094">
    <property type="component" value="Unassembled WGS sequence"/>
</dbReference>
<accession>A0A367FHE0</accession>
<dbReference type="Pfam" id="PF14216">
    <property type="entry name" value="DUF4326"/>
    <property type="match status" value="1"/>
</dbReference>
<organism evidence="2 3">
    <name type="scientific">Sphaerisporangium album</name>
    <dbReference type="NCBI Taxonomy" id="509200"/>
    <lineage>
        <taxon>Bacteria</taxon>
        <taxon>Bacillati</taxon>
        <taxon>Actinomycetota</taxon>
        <taxon>Actinomycetes</taxon>
        <taxon>Streptosporangiales</taxon>
        <taxon>Streptosporangiaceae</taxon>
        <taxon>Sphaerisporangium</taxon>
    </lineage>
</organism>
<evidence type="ECO:0000313" key="3">
    <source>
        <dbReference type="Proteomes" id="UP000253094"/>
    </source>
</evidence>
<dbReference type="AlphaFoldDB" id="A0A367FHE0"/>
<evidence type="ECO:0000313" key="2">
    <source>
        <dbReference type="EMBL" id="RCG29127.1"/>
    </source>
</evidence>
<reference evidence="2 3" key="1">
    <citation type="submission" date="2018-06" db="EMBL/GenBank/DDBJ databases">
        <title>Sphaerisporangium craniellae sp. nov., isolated from a marine sponge in the South China Sea.</title>
        <authorList>
            <person name="Li L."/>
        </authorList>
    </citation>
    <scope>NUCLEOTIDE SEQUENCE [LARGE SCALE GENOMIC DNA]</scope>
    <source>
        <strain evidence="2 3">CCTCC AA 208026</strain>
    </source>
</reference>
<sequence length="133" mass="14344">MALLAELDDELVGVPAPRQRVQVEGDLFHGRVPDSALYVGRAAPGLPASPYANPHSTSPNGCRACGGQVHTTAEAVELYRARLRARPELVEQARRELAGRDLACWCRLPADWWAEPDLCHGAVLLDVVAGQSP</sequence>
<dbReference type="EMBL" id="QOIL01000012">
    <property type="protein sequence ID" value="RCG29127.1"/>
    <property type="molecule type" value="Genomic_DNA"/>
</dbReference>
<name>A0A367FHE0_9ACTN</name>
<keyword evidence="3" id="KW-1185">Reference proteome</keyword>
<dbReference type="OrthoDB" id="3483205at2"/>
<comment type="caution">
    <text evidence="2">The sequence shown here is derived from an EMBL/GenBank/DDBJ whole genome shotgun (WGS) entry which is preliminary data.</text>
</comment>
<gene>
    <name evidence="2" type="ORF">DQ384_21880</name>
</gene>
<dbReference type="InterPro" id="IPR025475">
    <property type="entry name" value="DUF4326"/>
</dbReference>